<sequence>GKLGGNFVYGAACGKTLQHLLFASR</sequence>
<reference evidence="1 2" key="1">
    <citation type="submission" date="2018-05" db="EMBL/GenBank/DDBJ databases">
        <title>Comparative genomics of bacterial root endophytes of switchgrass collected from native prairies over two seasons.</title>
        <authorList>
            <person name="Tang Y."/>
        </authorList>
    </citation>
    <scope>NUCLEOTIDE SEQUENCE [LARGE SCALE GENOMIC DNA]</scope>
    <source>
        <strain evidence="1 2">NFIX32</strain>
    </source>
</reference>
<evidence type="ECO:0000313" key="1">
    <source>
        <dbReference type="EMBL" id="PXX34989.1"/>
    </source>
</evidence>
<proteinExistence type="predicted"/>
<organism evidence="1 2">
    <name type="scientific">Burkholderia pyrrocinia</name>
    <name type="common">Pseudomonas pyrrocinia</name>
    <dbReference type="NCBI Taxonomy" id="60550"/>
    <lineage>
        <taxon>Bacteria</taxon>
        <taxon>Pseudomonadati</taxon>
        <taxon>Pseudomonadota</taxon>
        <taxon>Betaproteobacteria</taxon>
        <taxon>Burkholderiales</taxon>
        <taxon>Burkholderiaceae</taxon>
        <taxon>Burkholderia</taxon>
        <taxon>Burkholderia cepacia complex</taxon>
    </lineage>
</organism>
<evidence type="ECO:0000313" key="2">
    <source>
        <dbReference type="Proteomes" id="UP000247755"/>
    </source>
</evidence>
<name>A0A318J5X6_BURPY</name>
<dbReference type="EMBL" id="QJJY01000007">
    <property type="protein sequence ID" value="PXX34989.1"/>
    <property type="molecule type" value="Genomic_DNA"/>
</dbReference>
<accession>A0A318J5X6</accession>
<protein>
    <submittedName>
        <fullName evidence="1">Uncharacterized protein</fullName>
    </submittedName>
</protein>
<gene>
    <name evidence="1" type="ORF">NA66_10071</name>
</gene>
<comment type="caution">
    <text evidence="1">The sequence shown here is derived from an EMBL/GenBank/DDBJ whole genome shotgun (WGS) entry which is preliminary data.</text>
</comment>
<dbReference type="Proteomes" id="UP000247755">
    <property type="component" value="Unassembled WGS sequence"/>
</dbReference>
<dbReference type="AlphaFoldDB" id="A0A318J5X6"/>
<feature type="non-terminal residue" evidence="1">
    <location>
        <position position="1"/>
    </location>
</feature>